<dbReference type="InterPro" id="IPR008333">
    <property type="entry name" value="Cbr1-like_FAD-bd_dom"/>
</dbReference>
<dbReference type="InterPro" id="IPR006058">
    <property type="entry name" value="2Fe2S_fd_BS"/>
</dbReference>
<dbReference type="Proteomes" id="UP001501204">
    <property type="component" value="Unassembled WGS sequence"/>
</dbReference>
<comment type="caution">
    <text evidence="7">The sequence shown here is derived from an EMBL/GenBank/DDBJ whole genome shotgun (WGS) entry which is preliminary data.</text>
</comment>
<dbReference type="PANTHER" id="PTHR47354">
    <property type="entry name" value="NADH OXIDOREDUCTASE HCR"/>
    <property type="match status" value="1"/>
</dbReference>
<dbReference type="Pfam" id="PF00111">
    <property type="entry name" value="Fer2"/>
    <property type="match status" value="1"/>
</dbReference>
<proteinExistence type="predicted"/>
<dbReference type="InterPro" id="IPR050415">
    <property type="entry name" value="MRET"/>
</dbReference>
<dbReference type="InterPro" id="IPR017927">
    <property type="entry name" value="FAD-bd_FR_type"/>
</dbReference>
<reference evidence="7 8" key="1">
    <citation type="journal article" date="2019" name="Int. J. Syst. Evol. Microbiol.">
        <title>The Global Catalogue of Microorganisms (GCM) 10K type strain sequencing project: providing services to taxonomists for standard genome sequencing and annotation.</title>
        <authorList>
            <consortium name="The Broad Institute Genomics Platform"/>
            <consortium name="The Broad Institute Genome Sequencing Center for Infectious Disease"/>
            <person name="Wu L."/>
            <person name="Ma J."/>
        </authorList>
    </citation>
    <scope>NUCLEOTIDE SEQUENCE [LARGE SCALE GENOMIC DNA]</scope>
    <source>
        <strain evidence="7 8">JCM 14735</strain>
    </source>
</reference>
<organism evidence="7 8">
    <name type="scientific">Kocuria aegyptia</name>
    <dbReference type="NCBI Taxonomy" id="330943"/>
    <lineage>
        <taxon>Bacteria</taxon>
        <taxon>Bacillati</taxon>
        <taxon>Actinomycetota</taxon>
        <taxon>Actinomycetes</taxon>
        <taxon>Micrococcales</taxon>
        <taxon>Micrococcaceae</taxon>
        <taxon>Kocuria</taxon>
    </lineage>
</organism>
<dbReference type="InterPro" id="IPR039261">
    <property type="entry name" value="FNR_nucleotide-bd"/>
</dbReference>
<evidence type="ECO:0000313" key="7">
    <source>
        <dbReference type="EMBL" id="GAA1769521.1"/>
    </source>
</evidence>
<protein>
    <submittedName>
        <fullName evidence="7">PDR/VanB family oxidoreductase</fullName>
    </submittedName>
</protein>
<dbReference type="PROSITE" id="PS51384">
    <property type="entry name" value="FAD_FR"/>
    <property type="match status" value="1"/>
</dbReference>
<dbReference type="Gene3D" id="3.40.50.80">
    <property type="entry name" value="Nucleotide-binding domain of ferredoxin-NADP reductase (FNR) module"/>
    <property type="match status" value="1"/>
</dbReference>
<feature type="domain" description="FAD-binding FR-type" evidence="6">
    <location>
        <begin position="7"/>
        <end position="108"/>
    </location>
</feature>
<evidence type="ECO:0000256" key="3">
    <source>
        <dbReference type="ARBA" id="ARBA00023014"/>
    </source>
</evidence>
<evidence type="ECO:0000313" key="8">
    <source>
        <dbReference type="Proteomes" id="UP001501204"/>
    </source>
</evidence>
<keyword evidence="2" id="KW-0408">Iron</keyword>
<sequence length="334" mass="36123">MADSQHEVWQNAAVAAVEDVAAGIRRIVLRPDRPHPVRPGEHVDVRVLVHGEQQVRSYSVVDADDDGAQLAVSVFRTPTSRGGSVFMHGLEPGQVLEITQPLQNFPLRVGAPSYVLLAGGIGITAIAGMAALLRRLGADYRLVYVARSRAAMAYLDDLTALHGDRLEAHVDDEGGALDVPALVAGVPESAELYMCGPIRLMDAVRRAWTERELDPTNLRYETFGNSGWFEAEPFVVRVPRLAAEVVVGPDESLLEALEREGLDMMSDCRKGECGLCQVKVLGLAGRIDHRDVFYSDRQKQTGTSMCCCVSRVVSAPPETVPGGHPAAVLTIDVP</sequence>
<comment type="cofactor">
    <cofactor evidence="1">
        <name>FAD</name>
        <dbReference type="ChEBI" id="CHEBI:57692"/>
    </cofactor>
</comment>
<evidence type="ECO:0000256" key="4">
    <source>
        <dbReference type="SAM" id="Phobius"/>
    </source>
</evidence>
<dbReference type="CDD" id="cd06185">
    <property type="entry name" value="PDR_like"/>
    <property type="match status" value="1"/>
</dbReference>
<evidence type="ECO:0000259" key="5">
    <source>
        <dbReference type="PROSITE" id="PS51085"/>
    </source>
</evidence>
<dbReference type="PRINTS" id="PR00409">
    <property type="entry name" value="PHDIOXRDTASE"/>
</dbReference>
<dbReference type="PROSITE" id="PS51085">
    <property type="entry name" value="2FE2S_FER_2"/>
    <property type="match status" value="1"/>
</dbReference>
<dbReference type="Gene3D" id="2.40.30.10">
    <property type="entry name" value="Translation factors"/>
    <property type="match status" value="1"/>
</dbReference>
<keyword evidence="4" id="KW-0472">Membrane</keyword>
<keyword evidence="4" id="KW-0812">Transmembrane</keyword>
<dbReference type="InterPro" id="IPR017938">
    <property type="entry name" value="Riboflavin_synthase-like_b-brl"/>
</dbReference>
<dbReference type="Pfam" id="PF00970">
    <property type="entry name" value="FAD_binding_6"/>
    <property type="match status" value="1"/>
</dbReference>
<name>A0ABN2KYF4_9MICC</name>
<dbReference type="InterPro" id="IPR012675">
    <property type="entry name" value="Beta-grasp_dom_sf"/>
</dbReference>
<dbReference type="SUPFAM" id="SSF54292">
    <property type="entry name" value="2Fe-2S ferredoxin-like"/>
    <property type="match status" value="1"/>
</dbReference>
<feature type="domain" description="2Fe-2S ferredoxin-type" evidence="5">
    <location>
        <begin position="232"/>
        <end position="334"/>
    </location>
</feature>
<dbReference type="EMBL" id="BAAAOA010000046">
    <property type="protein sequence ID" value="GAA1769521.1"/>
    <property type="molecule type" value="Genomic_DNA"/>
</dbReference>
<dbReference type="Gene3D" id="3.10.20.30">
    <property type="match status" value="1"/>
</dbReference>
<dbReference type="PROSITE" id="PS00197">
    <property type="entry name" value="2FE2S_FER_1"/>
    <property type="match status" value="1"/>
</dbReference>
<keyword evidence="2" id="KW-0001">2Fe-2S</keyword>
<dbReference type="CDD" id="cd00207">
    <property type="entry name" value="fer2"/>
    <property type="match status" value="1"/>
</dbReference>
<accession>A0ABN2KYF4</accession>
<evidence type="ECO:0000259" key="6">
    <source>
        <dbReference type="PROSITE" id="PS51384"/>
    </source>
</evidence>
<dbReference type="PANTHER" id="PTHR47354:SF2">
    <property type="entry name" value="BLR2392 PROTEIN"/>
    <property type="match status" value="1"/>
</dbReference>
<dbReference type="InterPro" id="IPR001041">
    <property type="entry name" value="2Fe-2S_ferredoxin-type"/>
</dbReference>
<keyword evidence="8" id="KW-1185">Reference proteome</keyword>
<feature type="transmembrane region" description="Helical" evidence="4">
    <location>
        <begin position="114"/>
        <end position="133"/>
    </location>
</feature>
<dbReference type="SUPFAM" id="SSF63380">
    <property type="entry name" value="Riboflavin synthase domain-like"/>
    <property type="match status" value="1"/>
</dbReference>
<dbReference type="InterPro" id="IPR036010">
    <property type="entry name" value="2Fe-2S_ferredoxin-like_sf"/>
</dbReference>
<gene>
    <name evidence="7" type="ORF">GCM10009767_29250</name>
</gene>
<dbReference type="SUPFAM" id="SSF52343">
    <property type="entry name" value="Ferredoxin reductase-like, C-terminal NADP-linked domain"/>
    <property type="match status" value="1"/>
</dbReference>
<evidence type="ECO:0000256" key="1">
    <source>
        <dbReference type="ARBA" id="ARBA00001974"/>
    </source>
</evidence>
<dbReference type="RefSeq" id="WP_344123705.1">
    <property type="nucleotide sequence ID" value="NZ_BAAAOA010000046.1"/>
</dbReference>
<keyword evidence="2" id="KW-0479">Metal-binding</keyword>
<evidence type="ECO:0000256" key="2">
    <source>
        <dbReference type="ARBA" id="ARBA00022714"/>
    </source>
</evidence>
<keyword evidence="3" id="KW-0411">Iron-sulfur</keyword>
<keyword evidence="4" id="KW-1133">Transmembrane helix</keyword>